<sequence>MKLKHKIDVFNPYAVLGIDEDTSIKKAKKMYKKMLRPLYQQAKHEDQKKEAEKQIMVLNKAFDLIKDPVNYQNFIDSQTKSELFVAMPKFIVDFGVTSFSLYVLFLAVVIPGIIYAFIRKTGSKTSKGAEYVTVDRFYEECGGIRTEYKKSAFYELLVFISEAADLKNAYKTDLTSHKDFYRKALEDVGRMPLFCETNEFLHITDFLCRTNKATEEEQVFTQHTAIRILDNYQDIAFYRNKELYDVVCDTKRVFYQRILLPEFVTMQILPIENNLDLLEKVAVFDATKEPLEEFLGKQNCLSADDVASAKKLRASEPKIRVNMLKAFTYDEKLLNDENTTNYDKVEMENKFFKVDKDTNVYVSFEIETVGDYEMIHAPFYNKPVPFGLEVTCKLNNTMFGKEIYLNNPRNEPIKVQLPEMRGVAKMEVLVRVQGILGCDVRETIKIRFL</sequence>
<reference evidence="3 4" key="1">
    <citation type="journal article" date="2017" name="Environ. Microbiol.">
        <title>Decay of the glycolytic pathway and adaptation to intranuclear parasitism within Enterocytozoonidae microsporidia.</title>
        <authorList>
            <person name="Wiredu Boakye D."/>
            <person name="Jaroenlak P."/>
            <person name="Prachumwat A."/>
            <person name="Williams T.A."/>
            <person name="Bateman K.S."/>
            <person name="Itsathitphaisarn O."/>
            <person name="Sritunyalucksana K."/>
            <person name="Paszkiewicz K.H."/>
            <person name="Moore K.A."/>
            <person name="Stentiford G.D."/>
            <person name="Williams B.A."/>
        </authorList>
    </citation>
    <scope>NUCLEOTIDE SEQUENCE [LARGE SCALE GENOMIC DNA]</scope>
    <source>
        <strain evidence="3 4">GB1</strain>
    </source>
</reference>
<dbReference type="EMBL" id="LWDP01000023">
    <property type="protein sequence ID" value="ORD94361.1"/>
    <property type="molecule type" value="Genomic_DNA"/>
</dbReference>
<evidence type="ECO:0000313" key="3">
    <source>
        <dbReference type="EMBL" id="ORD94361.1"/>
    </source>
</evidence>
<keyword evidence="1" id="KW-0472">Membrane</keyword>
<keyword evidence="1" id="KW-1133">Transmembrane helix</keyword>
<feature type="transmembrane region" description="Helical" evidence="1">
    <location>
        <begin position="99"/>
        <end position="118"/>
    </location>
</feature>
<dbReference type="SUPFAM" id="SSF46565">
    <property type="entry name" value="Chaperone J-domain"/>
    <property type="match status" value="1"/>
</dbReference>
<gene>
    <name evidence="3" type="ORF">ECANGB1_836</name>
</gene>
<keyword evidence="4" id="KW-1185">Reference proteome</keyword>
<dbReference type="Gene3D" id="1.10.287.110">
    <property type="entry name" value="DnaJ domain"/>
    <property type="match status" value="1"/>
</dbReference>
<evidence type="ECO:0000259" key="2">
    <source>
        <dbReference type="PROSITE" id="PS50076"/>
    </source>
</evidence>
<comment type="caution">
    <text evidence="3">The sequence shown here is derived from an EMBL/GenBank/DDBJ whole genome shotgun (WGS) entry which is preliminary data.</text>
</comment>
<dbReference type="VEuPathDB" id="MicrosporidiaDB:ECANGB1_836"/>
<organism evidence="3 4">
    <name type="scientific">Enterospora canceri</name>
    <dbReference type="NCBI Taxonomy" id="1081671"/>
    <lineage>
        <taxon>Eukaryota</taxon>
        <taxon>Fungi</taxon>
        <taxon>Fungi incertae sedis</taxon>
        <taxon>Microsporidia</taxon>
        <taxon>Enterocytozoonidae</taxon>
        <taxon>Enterospora</taxon>
    </lineage>
</organism>
<dbReference type="InterPro" id="IPR036869">
    <property type="entry name" value="J_dom_sf"/>
</dbReference>
<feature type="domain" description="J" evidence="2">
    <location>
        <begin position="11"/>
        <end position="79"/>
    </location>
</feature>
<dbReference type="Proteomes" id="UP000192639">
    <property type="component" value="Unassembled WGS sequence"/>
</dbReference>
<dbReference type="PROSITE" id="PS50076">
    <property type="entry name" value="DNAJ_2"/>
    <property type="match status" value="1"/>
</dbReference>
<proteinExistence type="predicted"/>
<dbReference type="OrthoDB" id="1734229at2759"/>
<accession>A0A1Y1S7B9</accession>
<protein>
    <recommendedName>
        <fullName evidence="2">J domain-containing protein</fullName>
    </recommendedName>
</protein>
<dbReference type="InterPro" id="IPR001623">
    <property type="entry name" value="DnaJ_domain"/>
</dbReference>
<evidence type="ECO:0000313" key="4">
    <source>
        <dbReference type="Proteomes" id="UP000192639"/>
    </source>
</evidence>
<evidence type="ECO:0000256" key="1">
    <source>
        <dbReference type="SAM" id="Phobius"/>
    </source>
</evidence>
<keyword evidence="1" id="KW-0812">Transmembrane</keyword>
<dbReference type="AlphaFoldDB" id="A0A1Y1S7B9"/>
<name>A0A1Y1S7B9_9MICR</name>